<evidence type="ECO:0000313" key="13">
    <source>
        <dbReference type="Proteomes" id="UP000001194"/>
    </source>
</evidence>
<keyword evidence="3" id="KW-0964">Secreted</keyword>
<dbReference type="InParanoid" id="B0DIX1"/>
<evidence type="ECO:0000256" key="10">
    <source>
        <dbReference type="PROSITE-ProRule" id="PRU10052"/>
    </source>
</evidence>
<dbReference type="GO" id="GO:0005576">
    <property type="term" value="C:extracellular region"/>
    <property type="evidence" value="ECO:0007669"/>
    <property type="project" value="UniProtKB-SubCell"/>
</dbReference>
<comment type="subcellular location">
    <subcellularLocation>
        <location evidence="1">Secreted</location>
    </subcellularLocation>
</comment>
<sequence>MCRILSFHTPHNTQSSGSMPSRVIWWQVSCCIKKVPFALTSVISVTLRSTHSILKRARFVGALICVRSCHTPNDPKAGPNKNRLTVMAKRYFPDQPVICVILPISQLWDAQNQINRPHGIAFSHTNNGVIRDMKIWKPIAWNSPTSGTSNIHVLNNKIIAVSSTQSFPFNTDGFSAGGANMILEDNLIQNGDDGLTVGSGASNITFRSTYCEGGHGLSIGSLGKAGLVANVQNVLIENIQMVGLHRCLILIEMKYDLCFSQEKQIIWRSIQELGRRQCSRMKHYMEKRRLRQRFIPHKST</sequence>
<evidence type="ECO:0000256" key="1">
    <source>
        <dbReference type="ARBA" id="ARBA00004613"/>
    </source>
</evidence>
<dbReference type="AlphaFoldDB" id="B0DIX1"/>
<dbReference type="OrthoDB" id="187139at2759"/>
<evidence type="ECO:0000256" key="7">
    <source>
        <dbReference type="ARBA" id="ARBA00023180"/>
    </source>
</evidence>
<dbReference type="PROSITE" id="PS00502">
    <property type="entry name" value="POLYGALACTURONASE"/>
    <property type="match status" value="1"/>
</dbReference>
<dbReference type="InterPro" id="IPR011050">
    <property type="entry name" value="Pectin_lyase_fold/virulence"/>
</dbReference>
<dbReference type="GeneID" id="6079636"/>
<dbReference type="InterPro" id="IPR012334">
    <property type="entry name" value="Pectin_lyas_fold"/>
</dbReference>
<evidence type="ECO:0000256" key="6">
    <source>
        <dbReference type="ARBA" id="ARBA00023157"/>
    </source>
</evidence>
<dbReference type="GO" id="GO:0046576">
    <property type="term" value="F:rhamnogalacturonan alpha-L-rhamnopyranosyl-(1-&gt;4)-alpha-D-galactopyranosyluronide lyase activity"/>
    <property type="evidence" value="ECO:0007669"/>
    <property type="project" value="UniProtKB-ARBA"/>
</dbReference>
<dbReference type="HOGENOM" id="CLU_927707_0_0_1"/>
<evidence type="ECO:0000256" key="8">
    <source>
        <dbReference type="ARBA" id="ARBA00023295"/>
    </source>
</evidence>
<protein>
    <submittedName>
        <fullName evidence="12">Glycoside hydrolase family 28 protein</fullName>
    </submittedName>
</protein>
<evidence type="ECO:0000313" key="12">
    <source>
        <dbReference type="EMBL" id="EDR05417.1"/>
    </source>
</evidence>
<dbReference type="Pfam" id="PF00295">
    <property type="entry name" value="Glyco_hydro_28"/>
    <property type="match status" value="1"/>
</dbReference>
<evidence type="ECO:0000256" key="5">
    <source>
        <dbReference type="ARBA" id="ARBA00022801"/>
    </source>
</evidence>
<organism evidence="13">
    <name type="scientific">Laccaria bicolor (strain S238N-H82 / ATCC MYA-4686)</name>
    <name type="common">Bicoloured deceiver</name>
    <name type="synonym">Laccaria laccata var. bicolor</name>
    <dbReference type="NCBI Taxonomy" id="486041"/>
    <lineage>
        <taxon>Eukaryota</taxon>
        <taxon>Fungi</taxon>
        <taxon>Dikarya</taxon>
        <taxon>Basidiomycota</taxon>
        <taxon>Agaricomycotina</taxon>
        <taxon>Agaricomycetes</taxon>
        <taxon>Agaricomycetidae</taxon>
        <taxon>Agaricales</taxon>
        <taxon>Agaricineae</taxon>
        <taxon>Hydnangiaceae</taxon>
        <taxon>Laccaria</taxon>
    </lineage>
</organism>
<comment type="similarity">
    <text evidence="2 11">Belongs to the glycosyl hydrolase 28 family.</text>
</comment>
<dbReference type="InterPro" id="IPR000743">
    <property type="entry name" value="Glyco_hydro_28"/>
</dbReference>
<name>B0DIX1_LACBS</name>
<proteinExistence type="inferred from homology"/>
<dbReference type="PANTHER" id="PTHR31736:SF19">
    <property type="entry name" value="PECTIN LYASE SUPERFAMILY PROTEIN-RELATED"/>
    <property type="match status" value="1"/>
</dbReference>
<keyword evidence="4" id="KW-0732">Signal</keyword>
<keyword evidence="5 11" id="KW-0378">Hydrolase</keyword>
<accession>B0DIX1</accession>
<dbReference type="RefSeq" id="XP_001883975.1">
    <property type="nucleotide sequence ID" value="XM_001883940.1"/>
</dbReference>
<reference evidence="12 13" key="1">
    <citation type="journal article" date="2008" name="Nature">
        <title>The genome of Laccaria bicolor provides insights into mycorrhizal symbiosis.</title>
        <authorList>
            <person name="Martin F."/>
            <person name="Aerts A."/>
            <person name="Ahren D."/>
            <person name="Brun A."/>
            <person name="Danchin E.G.J."/>
            <person name="Duchaussoy F."/>
            <person name="Gibon J."/>
            <person name="Kohler A."/>
            <person name="Lindquist E."/>
            <person name="Pereda V."/>
            <person name="Salamov A."/>
            <person name="Shapiro H.J."/>
            <person name="Wuyts J."/>
            <person name="Blaudez D."/>
            <person name="Buee M."/>
            <person name="Brokstein P."/>
            <person name="Canbaeck B."/>
            <person name="Cohen D."/>
            <person name="Courty P.E."/>
            <person name="Coutinho P.M."/>
            <person name="Delaruelle C."/>
            <person name="Detter J.C."/>
            <person name="Deveau A."/>
            <person name="DiFazio S."/>
            <person name="Duplessis S."/>
            <person name="Fraissinet-Tachet L."/>
            <person name="Lucic E."/>
            <person name="Frey-Klett P."/>
            <person name="Fourrey C."/>
            <person name="Feussner I."/>
            <person name="Gay G."/>
            <person name="Grimwood J."/>
            <person name="Hoegger P.J."/>
            <person name="Jain P."/>
            <person name="Kilaru S."/>
            <person name="Labbe J."/>
            <person name="Lin Y.C."/>
            <person name="Legue V."/>
            <person name="Le Tacon F."/>
            <person name="Marmeisse R."/>
            <person name="Melayah D."/>
            <person name="Montanini B."/>
            <person name="Muratet M."/>
            <person name="Nehls U."/>
            <person name="Niculita-Hirzel H."/>
            <person name="Oudot-Le Secq M.P."/>
            <person name="Peter M."/>
            <person name="Quesneville H."/>
            <person name="Rajashekar B."/>
            <person name="Reich M."/>
            <person name="Rouhier N."/>
            <person name="Schmutz J."/>
            <person name="Yin T."/>
            <person name="Chalot M."/>
            <person name="Henrissat B."/>
            <person name="Kuees U."/>
            <person name="Lucas S."/>
            <person name="Van de Peer Y."/>
            <person name="Podila G.K."/>
            <person name="Polle A."/>
            <person name="Pukkila P.J."/>
            <person name="Richardson P.M."/>
            <person name="Rouze P."/>
            <person name="Sanders I.R."/>
            <person name="Stajich J.E."/>
            <person name="Tunlid A."/>
            <person name="Tuskan G."/>
            <person name="Grigoriev I.V."/>
        </authorList>
    </citation>
    <scope>NUCLEOTIDE SEQUENCE [LARGE SCALE GENOMIC DNA]</scope>
    <source>
        <strain evidence="13">S238N-H82 / ATCC MYA-4686</strain>
    </source>
</reference>
<evidence type="ECO:0000256" key="2">
    <source>
        <dbReference type="ARBA" id="ARBA00008834"/>
    </source>
</evidence>
<dbReference type="KEGG" id="lbc:LACBIDRAFT_303091"/>
<keyword evidence="13" id="KW-1185">Reference proteome</keyword>
<keyword evidence="9" id="KW-0961">Cell wall biogenesis/degradation</keyword>
<gene>
    <name evidence="12" type="ORF">LACBIDRAFT_303091</name>
</gene>
<keyword evidence="6" id="KW-1015">Disulfide bond</keyword>
<evidence type="ECO:0000256" key="9">
    <source>
        <dbReference type="ARBA" id="ARBA00023316"/>
    </source>
</evidence>
<dbReference type="GO" id="GO:0005975">
    <property type="term" value="P:carbohydrate metabolic process"/>
    <property type="evidence" value="ECO:0007669"/>
    <property type="project" value="InterPro"/>
</dbReference>
<dbReference type="STRING" id="486041.B0DIX1"/>
<feature type="active site" evidence="10">
    <location>
        <position position="215"/>
    </location>
</feature>
<evidence type="ECO:0000256" key="3">
    <source>
        <dbReference type="ARBA" id="ARBA00022525"/>
    </source>
</evidence>
<evidence type="ECO:0000256" key="4">
    <source>
        <dbReference type="ARBA" id="ARBA00022729"/>
    </source>
</evidence>
<dbReference type="SUPFAM" id="SSF51126">
    <property type="entry name" value="Pectin lyase-like"/>
    <property type="match status" value="1"/>
</dbReference>
<keyword evidence="8 11" id="KW-0326">Glycosidase</keyword>
<dbReference type="GO" id="GO:0004650">
    <property type="term" value="F:polygalacturonase activity"/>
    <property type="evidence" value="ECO:0007669"/>
    <property type="project" value="InterPro"/>
</dbReference>
<keyword evidence="7" id="KW-0325">Glycoprotein</keyword>
<dbReference type="Proteomes" id="UP000001194">
    <property type="component" value="Unassembled WGS sequence"/>
</dbReference>
<dbReference type="Gene3D" id="2.160.20.10">
    <property type="entry name" value="Single-stranded right-handed beta-helix, Pectin lyase-like"/>
    <property type="match status" value="1"/>
</dbReference>
<evidence type="ECO:0000256" key="11">
    <source>
        <dbReference type="RuleBase" id="RU361169"/>
    </source>
</evidence>
<dbReference type="PANTHER" id="PTHR31736">
    <property type="match status" value="1"/>
</dbReference>
<dbReference type="GO" id="GO:0071555">
    <property type="term" value="P:cell wall organization"/>
    <property type="evidence" value="ECO:0007669"/>
    <property type="project" value="UniProtKB-KW"/>
</dbReference>
<dbReference type="EMBL" id="DS547113">
    <property type="protein sequence ID" value="EDR05417.1"/>
    <property type="molecule type" value="Genomic_DNA"/>
</dbReference>